<evidence type="ECO:0000259" key="2">
    <source>
        <dbReference type="Pfam" id="PF16653"/>
    </source>
</evidence>
<proteinExistence type="predicted"/>
<evidence type="ECO:0000313" key="3">
    <source>
        <dbReference type="EMBL" id="KKN37444.1"/>
    </source>
</evidence>
<comment type="caution">
    <text evidence="3">The sequence shown here is derived from an EMBL/GenBank/DDBJ whole genome shotgun (WGS) entry which is preliminary data.</text>
</comment>
<dbReference type="EMBL" id="LAZR01001894">
    <property type="protein sequence ID" value="KKN37444.1"/>
    <property type="molecule type" value="Genomic_DNA"/>
</dbReference>
<dbReference type="AlphaFoldDB" id="A0A0F9Q4K4"/>
<dbReference type="InterPro" id="IPR023181">
    <property type="entry name" value="Homospermid_syn-like_C"/>
</dbReference>
<evidence type="ECO:0000259" key="1">
    <source>
        <dbReference type="Pfam" id="PF03435"/>
    </source>
</evidence>
<evidence type="ECO:0008006" key="4">
    <source>
        <dbReference type="Google" id="ProtNLM"/>
    </source>
</evidence>
<dbReference type="InterPro" id="IPR005097">
    <property type="entry name" value="Sacchrp_dh_NADP-bd"/>
</dbReference>
<feature type="domain" description="Saccharopine dehydrogenase-like C-terminal" evidence="2">
    <location>
        <begin position="153"/>
        <end position="432"/>
    </location>
</feature>
<accession>A0A0F9Q4K4</accession>
<feature type="domain" description="Saccharopine dehydrogenase NADP binding" evidence="1">
    <location>
        <begin position="1"/>
        <end position="149"/>
    </location>
</feature>
<dbReference type="InterPro" id="IPR032095">
    <property type="entry name" value="Sacchrp_dh-like_C"/>
</dbReference>
<dbReference type="Pfam" id="PF16653">
    <property type="entry name" value="Sacchrp_dh_C"/>
    <property type="match status" value="1"/>
</dbReference>
<dbReference type="Pfam" id="PF03435">
    <property type="entry name" value="Sacchrp_dh_NADP"/>
    <property type="match status" value="1"/>
</dbReference>
<gene>
    <name evidence="3" type="ORF">LCGC14_0763470</name>
</gene>
<organism evidence="3">
    <name type="scientific">marine sediment metagenome</name>
    <dbReference type="NCBI Taxonomy" id="412755"/>
    <lineage>
        <taxon>unclassified sequences</taxon>
        <taxon>metagenomes</taxon>
        <taxon>ecological metagenomes</taxon>
    </lineage>
</organism>
<sequence>MLGYGSVGKCALPILLRHIDIDPKNITILEADDKQFFFEQYELMNKRTGSELGIGYVVEQVTKANHKEVFSKYLEVGDYLIDLSVDIDGVEAADWCAKNDVMYINTSIENWPNEYQDEHFAYAQRTLYLSHERMRQTASNWKKDSATCIVTHGANPGLVSHFTKAAILDIADCFDIGDTYPVTKEDWAKLLQATGTKVIHISERDTQVSDDPKQQDEFVNTWSIEGFWAEGIAPAELGWGTHERKLPEGAGVHESGPRNTIYLDRPGAATLVRSWVPLGGDIIGFCIQHSEAITISDFFTVLDPYDGTPLYRPTVHYAYHPCDAAVVSMHELRMRNWELQPRQRIMNNEITSGIDELGVLLLGPKGGWWYGSQLSIEETRELVDDQNATTLQVVASLLGAIVWTINNPRMGYNEPEDLPHEEILATAKPYLGPITSVQTDWTPLKNRSPLYSEKAESDVFQFDNFLVK</sequence>
<name>A0A0F9Q4K4_9ZZZZ</name>
<reference evidence="3" key="1">
    <citation type="journal article" date="2015" name="Nature">
        <title>Complex archaea that bridge the gap between prokaryotes and eukaryotes.</title>
        <authorList>
            <person name="Spang A."/>
            <person name="Saw J.H."/>
            <person name="Jorgensen S.L."/>
            <person name="Zaremba-Niedzwiedzka K."/>
            <person name="Martijn J."/>
            <person name="Lind A.E."/>
            <person name="van Eijk R."/>
            <person name="Schleper C."/>
            <person name="Guy L."/>
            <person name="Ettema T.J."/>
        </authorList>
    </citation>
    <scope>NUCLEOTIDE SEQUENCE</scope>
</reference>
<protein>
    <recommendedName>
        <fullName evidence="4">Homospermidine synthase</fullName>
    </recommendedName>
</protein>
<dbReference type="Gene3D" id="3.30.360.30">
    <property type="entry name" value="homospermidine synthase like"/>
    <property type="match status" value="1"/>
</dbReference>
<dbReference type="Gene3D" id="3.40.50.720">
    <property type="entry name" value="NAD(P)-binding Rossmann-like Domain"/>
    <property type="match status" value="1"/>
</dbReference>